<evidence type="ECO:0000256" key="6">
    <source>
        <dbReference type="ARBA" id="ARBA00022692"/>
    </source>
</evidence>
<evidence type="ECO:0000256" key="11">
    <source>
        <dbReference type="SAM" id="Phobius"/>
    </source>
</evidence>
<gene>
    <name evidence="13" type="ORF">DIABBA_LOCUS10361</name>
</gene>
<evidence type="ECO:0000256" key="1">
    <source>
        <dbReference type="ARBA" id="ARBA00001350"/>
    </source>
</evidence>
<evidence type="ECO:0000313" key="13">
    <source>
        <dbReference type="EMBL" id="CAG9837376.1"/>
    </source>
</evidence>
<dbReference type="GO" id="GO:0005737">
    <property type="term" value="C:cytoplasm"/>
    <property type="evidence" value="ECO:0007669"/>
    <property type="project" value="TreeGrafter"/>
</dbReference>
<dbReference type="SUPFAM" id="SSF50156">
    <property type="entry name" value="PDZ domain-like"/>
    <property type="match status" value="1"/>
</dbReference>
<organism evidence="13 14">
    <name type="scientific">Diabrotica balteata</name>
    <name type="common">Banded cucumber beetle</name>
    <dbReference type="NCBI Taxonomy" id="107213"/>
    <lineage>
        <taxon>Eukaryota</taxon>
        <taxon>Metazoa</taxon>
        <taxon>Ecdysozoa</taxon>
        <taxon>Arthropoda</taxon>
        <taxon>Hexapoda</taxon>
        <taxon>Insecta</taxon>
        <taxon>Pterygota</taxon>
        <taxon>Neoptera</taxon>
        <taxon>Endopterygota</taxon>
        <taxon>Coleoptera</taxon>
        <taxon>Polyphaga</taxon>
        <taxon>Cucujiformia</taxon>
        <taxon>Chrysomeloidea</taxon>
        <taxon>Chrysomelidae</taxon>
        <taxon>Galerucinae</taxon>
        <taxon>Diabroticina</taxon>
        <taxon>Diabroticites</taxon>
        <taxon>Diabrotica</taxon>
    </lineage>
</organism>
<dbReference type="GO" id="GO:1905897">
    <property type="term" value="P:regulation of response to endoplasmic reticulum stress"/>
    <property type="evidence" value="ECO:0007669"/>
    <property type="project" value="TreeGrafter"/>
</dbReference>
<dbReference type="PRINTS" id="PR01000">
    <property type="entry name" value="SREBPS2PTASE"/>
</dbReference>
<evidence type="ECO:0000256" key="2">
    <source>
        <dbReference type="ARBA" id="ARBA00004127"/>
    </source>
</evidence>
<evidence type="ECO:0000256" key="10">
    <source>
        <dbReference type="ARBA" id="ARBA00045828"/>
    </source>
</evidence>
<dbReference type="PANTHER" id="PTHR13325">
    <property type="entry name" value="PROTEASE M50 MEMBRANE-BOUND TRANSCRIPTION FACTOR SITE 2 PROTEASE"/>
    <property type="match status" value="1"/>
</dbReference>
<evidence type="ECO:0000256" key="7">
    <source>
        <dbReference type="ARBA" id="ARBA00022989"/>
    </source>
</evidence>
<feature type="transmembrane region" description="Helical" evidence="11">
    <location>
        <begin position="153"/>
        <end position="173"/>
    </location>
</feature>
<keyword evidence="14" id="KW-1185">Reference proteome</keyword>
<keyword evidence="7 11" id="KW-1133">Transmembrane helix</keyword>
<feature type="transmembrane region" description="Helical" evidence="11">
    <location>
        <begin position="457"/>
        <end position="483"/>
    </location>
</feature>
<reference evidence="13" key="1">
    <citation type="submission" date="2022-01" db="EMBL/GenBank/DDBJ databases">
        <authorList>
            <person name="King R."/>
        </authorList>
    </citation>
    <scope>NUCLEOTIDE SEQUENCE</scope>
</reference>
<keyword evidence="6 11" id="KW-0812">Transmembrane</keyword>
<proteinExistence type="inferred from homology"/>
<comment type="similarity">
    <text evidence="3">Belongs to the peptidase M50A family.</text>
</comment>
<dbReference type="PANTHER" id="PTHR13325:SF3">
    <property type="entry name" value="MEMBRANE-BOUND TRANSCRIPTION FACTOR SITE-2 PROTEASE"/>
    <property type="match status" value="1"/>
</dbReference>
<comment type="catalytic activity">
    <reaction evidence="1">
        <text>Cleaves several transcription factors that are type-2 transmembrane proteins within membrane-spanning domains. Known substrates include sterol regulatory element-binding protein (SREBP) -1, SREBP-2 and forms of the transcriptional activator ATF6. SREBP-2 is cleaved at the site 477-DRSRILL-|-CVLTFLCLSFNPLTSLLQWGGA-505. The residues Asn-Pro, 11 residues distal to the site of cleavage in the membrane-spanning domain, are important for cleavage by S2P endopeptidase. Replacement of either of these residues does not prevent cleavage, but there is no cleavage if both of these residues are replaced.</text>
        <dbReference type="EC" id="3.4.24.85"/>
    </reaction>
</comment>
<feature type="transmembrane region" description="Helical" evidence="11">
    <location>
        <begin position="6"/>
        <end position="24"/>
    </location>
</feature>
<feature type="transmembrane region" description="Helical" evidence="11">
    <location>
        <begin position="417"/>
        <end position="436"/>
    </location>
</feature>
<evidence type="ECO:0000256" key="4">
    <source>
        <dbReference type="ARBA" id="ARBA00012347"/>
    </source>
</evidence>
<evidence type="ECO:0000259" key="12">
    <source>
        <dbReference type="Pfam" id="PF02163"/>
    </source>
</evidence>
<dbReference type="EC" id="3.4.24.85" evidence="4"/>
<evidence type="ECO:0000256" key="3">
    <source>
        <dbReference type="ARBA" id="ARBA00009989"/>
    </source>
</evidence>
<name>A0A9N9T7I3_DIABA</name>
<dbReference type="Pfam" id="PF02163">
    <property type="entry name" value="Peptidase_M50"/>
    <property type="match status" value="1"/>
</dbReference>
<dbReference type="GO" id="GO:0016020">
    <property type="term" value="C:membrane"/>
    <property type="evidence" value="ECO:0007669"/>
    <property type="project" value="InterPro"/>
</dbReference>
<keyword evidence="8 11" id="KW-0472">Membrane</keyword>
<feature type="transmembrane region" description="Helical" evidence="11">
    <location>
        <begin position="70"/>
        <end position="96"/>
    </location>
</feature>
<evidence type="ECO:0000256" key="9">
    <source>
        <dbReference type="ARBA" id="ARBA00032658"/>
    </source>
</evidence>
<dbReference type="InterPro" id="IPR036034">
    <property type="entry name" value="PDZ_sf"/>
</dbReference>
<evidence type="ECO:0000313" key="14">
    <source>
        <dbReference type="Proteomes" id="UP001153709"/>
    </source>
</evidence>
<comment type="function">
    <text evidence="10">Zinc metalloprotease that mediates intramembrane proteolysis of proteins such as ATF6, ATF6B, SREBF1/SREBP1 and SREBF2/SREBP2. Catalyzes the second step in the proteolytic activation of the sterol regulatory element-binding proteins (SREBPs) SREBF1/SREBP1 and SREBF2/SREBP2: cleaves SREBPs within the first transmembrane segment, thereby releasing the N-terminal segment with a portion of the transmembrane segment attached. Mature N-terminal SREBP fragments shuttle to the nucleus and activate gene transcription. Also mediates the second step in the proteolytic activation of the cyclic AMP-dependent transcription factor ATF-6 (ATF6 and ATF6B). Involved in intramembrane proteolysis during bone formation. In astrocytes and osteoblasts, upon DNA damage and ER stress, mediates the second step of the regulated intramembrane proteolytic activation of the transcription factor CREB3L1, leading to the inhibition of cell-cycle progression.</text>
</comment>
<feature type="domain" description="Peptidase M50" evidence="12">
    <location>
        <begin position="132"/>
        <end position="470"/>
    </location>
</feature>
<dbReference type="GO" id="GO:0012505">
    <property type="term" value="C:endomembrane system"/>
    <property type="evidence" value="ECO:0007669"/>
    <property type="project" value="UniProtKB-SubCell"/>
</dbReference>
<dbReference type="EMBL" id="OU898282">
    <property type="protein sequence ID" value="CAG9837376.1"/>
    <property type="molecule type" value="Genomic_DNA"/>
</dbReference>
<dbReference type="AlphaFoldDB" id="A0A9N9T7I3"/>
<protein>
    <recommendedName>
        <fullName evidence="5">Membrane-bound transcription factor site-2 protease</fullName>
        <ecNumber evidence="4">3.4.24.85</ecNumber>
    </recommendedName>
    <alternativeName>
        <fullName evidence="9">Endopeptidase S2P</fullName>
    </alternativeName>
</protein>
<dbReference type="InterPro" id="IPR008915">
    <property type="entry name" value="Peptidase_M50"/>
</dbReference>
<dbReference type="OrthoDB" id="69989at2759"/>
<sequence>MDIITAFIAIAVIYGILLFFDSFFKTCAHYPYYQFLEGTGFKIKFLTITWQTKAFNRTLIRLGTSNPHFLNIWFSLGLHISLILLPVSVAMLLYSISQNFVDSDKTDTRFVIEPVVPGVNLPASELGYYGATLIVASVVHELGHALAAVIEDVSVLEVGASIFFVLPVAYVNLATDKLFTIERKKTLQILCAGVWHNVVLSAAAFVLYLTLPILFSSTFYVNKGISVTEIAKNSPIMGAKGLSVGDVVFKINDCKVTDENSWYECFGEIKKHQMALCVDTDLIHNLDESIPLKHSENGNLDCCDGTKFENICFEYLDSNDGILELPSHACLPARKVVEESHHICTTIPHSCPSNTYCFRPMPGNYTYLIKLTCKSKIVIYLGHPGDIYRTVEVSSYIPKFFFTTPTLPDTITKFTKYLTIISLGLAIVNIVPFMYMDGHYILEVLGYMLLRKKLGKIKYKVAVAVITAFFTIILALHCFMFLYRNIFI</sequence>
<feature type="transmembrane region" description="Helical" evidence="11">
    <location>
        <begin position="194"/>
        <end position="215"/>
    </location>
</feature>
<accession>A0A9N9T7I3</accession>
<comment type="subcellular location">
    <subcellularLocation>
        <location evidence="2">Endomembrane system</location>
        <topology evidence="2">Multi-pass membrane protein</topology>
    </subcellularLocation>
</comment>
<dbReference type="GO" id="GO:0004222">
    <property type="term" value="F:metalloendopeptidase activity"/>
    <property type="evidence" value="ECO:0007669"/>
    <property type="project" value="InterPro"/>
</dbReference>
<dbReference type="GO" id="GO:0031293">
    <property type="term" value="P:membrane protein intracellular domain proteolysis"/>
    <property type="evidence" value="ECO:0007669"/>
    <property type="project" value="TreeGrafter"/>
</dbReference>
<dbReference type="Proteomes" id="UP001153709">
    <property type="component" value="Chromosome 7"/>
</dbReference>
<evidence type="ECO:0000256" key="8">
    <source>
        <dbReference type="ARBA" id="ARBA00023136"/>
    </source>
</evidence>
<dbReference type="InterPro" id="IPR001193">
    <property type="entry name" value="MBTPS2"/>
</dbReference>
<evidence type="ECO:0000256" key="5">
    <source>
        <dbReference type="ARBA" id="ARBA00014400"/>
    </source>
</evidence>